<evidence type="ECO:0000313" key="2">
    <source>
        <dbReference type="Proteomes" id="UP001155077"/>
    </source>
</evidence>
<accession>A0ABT0Z2S8</accession>
<dbReference type="EMBL" id="JAMSCK010000003">
    <property type="protein sequence ID" value="MCM8569535.1"/>
    <property type="molecule type" value="Genomic_DNA"/>
</dbReference>
<keyword evidence="2" id="KW-1185">Reference proteome</keyword>
<evidence type="ECO:0008006" key="3">
    <source>
        <dbReference type="Google" id="ProtNLM"/>
    </source>
</evidence>
<comment type="caution">
    <text evidence="1">The sequence shown here is derived from an EMBL/GenBank/DDBJ whole genome shotgun (WGS) entry which is preliminary data.</text>
</comment>
<evidence type="ECO:0000313" key="1">
    <source>
        <dbReference type="EMBL" id="MCM8569535.1"/>
    </source>
</evidence>
<dbReference type="Proteomes" id="UP001155077">
    <property type="component" value="Unassembled WGS sequence"/>
</dbReference>
<gene>
    <name evidence="1" type="ORF">NE848_09095</name>
</gene>
<protein>
    <recommendedName>
        <fullName evidence="3">Transposase</fullName>
    </recommendedName>
</protein>
<reference evidence="1" key="1">
    <citation type="submission" date="2022-06" db="EMBL/GenBank/DDBJ databases">
        <title>Gramella sediminis sp. nov., isolated from deep-sea sediment of the Indian Ocean.</title>
        <authorList>
            <person name="Yang L."/>
        </authorList>
    </citation>
    <scope>NUCLEOTIDE SEQUENCE</scope>
    <source>
        <strain evidence="1">HMD3159</strain>
    </source>
</reference>
<proteinExistence type="predicted"/>
<organism evidence="1 2">
    <name type="scientific">Gramella jeungdoensis</name>
    <dbReference type="NCBI Taxonomy" id="708091"/>
    <lineage>
        <taxon>Bacteria</taxon>
        <taxon>Pseudomonadati</taxon>
        <taxon>Bacteroidota</taxon>
        <taxon>Flavobacteriia</taxon>
        <taxon>Flavobacteriales</taxon>
        <taxon>Flavobacteriaceae</taxon>
        <taxon>Christiangramia</taxon>
    </lineage>
</organism>
<name>A0ABT0Z2S8_9FLAO</name>
<dbReference type="RefSeq" id="WP_252112694.1">
    <property type="nucleotide sequence ID" value="NZ_JAMSCK010000003.1"/>
</dbReference>
<sequence>MNHYSFEILNKLVSEIYPFTIEELKAYQDQLDFRWVSRNKNIHWSVPVLREFYTKWDWEGLEENLSVFKSLTIGLFFPDKVELPLCSCSRREDFCEDLYCSINANKLAFAKSLESTYPDLYIKIMMMCDSGFIDKEMIKAFYRTQNPDSILQFRVSL</sequence>